<dbReference type="Proteomes" id="UP000582643">
    <property type="component" value="Unassembled WGS sequence"/>
</dbReference>
<proteinExistence type="predicted"/>
<dbReference type="AlphaFoldDB" id="A0A7W7UBB5"/>
<evidence type="ECO:0000313" key="1">
    <source>
        <dbReference type="EMBL" id="MBB4987552.1"/>
    </source>
</evidence>
<name>A0A7W7UBB5_9ACTN</name>
<keyword evidence="2" id="KW-1185">Reference proteome</keyword>
<comment type="caution">
    <text evidence="1">The sequence shown here is derived from an EMBL/GenBank/DDBJ whole genome shotgun (WGS) entry which is preliminary data.</text>
</comment>
<organism evidence="1 2">
    <name type="scientific">Streptomyces nymphaeiformis</name>
    <dbReference type="NCBI Taxonomy" id="2663842"/>
    <lineage>
        <taxon>Bacteria</taxon>
        <taxon>Bacillati</taxon>
        <taxon>Actinomycetota</taxon>
        <taxon>Actinomycetes</taxon>
        <taxon>Kitasatosporales</taxon>
        <taxon>Streptomycetaceae</taxon>
        <taxon>Streptomyces</taxon>
    </lineage>
</organism>
<gene>
    <name evidence="1" type="ORF">GGE06_008525</name>
</gene>
<sequence>MPVLEKLDLRWNTCEPSPPLLTELERRGCVVLL</sequence>
<accession>A0A7W7UBB5</accession>
<reference evidence="1 2" key="1">
    <citation type="submission" date="2020-08" db="EMBL/GenBank/DDBJ databases">
        <title>Genomic Encyclopedia of Type Strains, Phase III (KMG-III): the genomes of soil and plant-associated and newly described type strains.</title>
        <authorList>
            <person name="Whitman W."/>
        </authorList>
    </citation>
    <scope>NUCLEOTIDE SEQUENCE [LARGE SCALE GENOMIC DNA]</scope>
    <source>
        <strain evidence="1 2">SFB5A</strain>
    </source>
</reference>
<evidence type="ECO:0000313" key="2">
    <source>
        <dbReference type="Proteomes" id="UP000582643"/>
    </source>
</evidence>
<protein>
    <submittedName>
        <fullName evidence="1">Uncharacterized protein</fullName>
    </submittedName>
</protein>
<dbReference type="EMBL" id="JACHJY010000025">
    <property type="protein sequence ID" value="MBB4987552.1"/>
    <property type="molecule type" value="Genomic_DNA"/>
</dbReference>